<keyword evidence="7" id="KW-0378">Hydrolase</keyword>
<dbReference type="Proteomes" id="UP000000591">
    <property type="component" value="Chromosome III"/>
</dbReference>
<protein>
    <recommendedName>
        <fullName evidence="4">DNA helicase</fullName>
        <ecNumber evidence="4">3.6.4.12</ecNumber>
    </recommendedName>
</protein>
<evidence type="ECO:0000259" key="12">
    <source>
        <dbReference type="SMART" id="SM00382"/>
    </source>
</evidence>
<dbReference type="InterPro" id="IPR047187">
    <property type="entry name" value="SF1_C_Upf1"/>
</dbReference>
<dbReference type="GO" id="GO:0003723">
    <property type="term" value="F:RNA binding"/>
    <property type="evidence" value="ECO:0007669"/>
    <property type="project" value="InterPro"/>
</dbReference>
<dbReference type="EMBL" id="AE016816">
    <property type="protein sequence ID" value="AAS51130.2"/>
    <property type="molecule type" value="Genomic_DNA"/>
</dbReference>
<comment type="similarity">
    <text evidence="3">Belongs to the DNA2/NAM7 helicase family.</text>
</comment>
<dbReference type="FunCoup" id="Q75CL7">
    <property type="interactions" value="567"/>
</dbReference>
<dbReference type="FunFam" id="3.40.50.300:FF:000326">
    <property type="entry name" value="P-loop containing nucleoside triphosphate hydrolase"/>
    <property type="match status" value="1"/>
</dbReference>
<dbReference type="Gene3D" id="2.40.30.270">
    <property type="match status" value="1"/>
</dbReference>
<comment type="subcellular location">
    <subcellularLocation>
        <location evidence="2">Cytoplasm</location>
    </subcellularLocation>
    <subcellularLocation>
        <location evidence="1">Nucleus</location>
    </subcellularLocation>
</comment>
<dbReference type="InterPro" id="IPR048761">
    <property type="entry name" value="SMUBP-2_HCS1_1B"/>
</dbReference>
<keyword evidence="10" id="KW-0539">Nucleus</keyword>
<dbReference type="NCBIfam" id="TIGR00376">
    <property type="entry name" value="IGHMBP2 family helicase"/>
    <property type="match status" value="1"/>
</dbReference>
<dbReference type="PANTHER" id="PTHR43788">
    <property type="entry name" value="DNA2/NAM7 HELICASE FAMILY MEMBER"/>
    <property type="match status" value="1"/>
</dbReference>
<dbReference type="OMA" id="TIIHGPP"/>
<evidence type="ECO:0000313" key="14">
    <source>
        <dbReference type="EMBL" id="AAS51130.2"/>
    </source>
</evidence>
<reference evidence="14 15" key="1">
    <citation type="journal article" date="2004" name="Science">
        <title>The Ashbya gossypii genome as a tool for mapping the ancient Saccharomyces cerevisiae genome.</title>
        <authorList>
            <person name="Dietrich F.S."/>
            <person name="Voegeli S."/>
            <person name="Brachat S."/>
            <person name="Lerch A."/>
            <person name="Gates K."/>
            <person name="Steiner S."/>
            <person name="Mohr C."/>
            <person name="Pohlmann R."/>
            <person name="Luedi P."/>
            <person name="Choi S."/>
            <person name="Wing R.A."/>
            <person name="Flavier A."/>
            <person name="Gaffney T.D."/>
            <person name="Philippsen P."/>
        </authorList>
    </citation>
    <scope>NUCLEOTIDE SEQUENCE [LARGE SCALE GENOMIC DNA]</scope>
    <source>
        <strain evidence="15">ATCC 10895 / CBS 109.51 / FGSC 9923 / NRRL Y-1056</strain>
    </source>
</reference>
<dbReference type="GO" id="GO:0033203">
    <property type="term" value="C:DNA helicase A complex"/>
    <property type="evidence" value="ECO:0007669"/>
    <property type="project" value="EnsemblFungi"/>
</dbReference>
<organism evidence="14 15">
    <name type="scientific">Eremothecium gossypii (strain ATCC 10895 / CBS 109.51 / FGSC 9923 / NRRL Y-1056)</name>
    <name type="common">Yeast</name>
    <name type="synonym">Ashbya gossypii</name>
    <dbReference type="NCBI Taxonomy" id="284811"/>
    <lineage>
        <taxon>Eukaryota</taxon>
        <taxon>Fungi</taxon>
        <taxon>Dikarya</taxon>
        <taxon>Ascomycota</taxon>
        <taxon>Saccharomycotina</taxon>
        <taxon>Saccharomycetes</taxon>
        <taxon>Saccharomycetales</taxon>
        <taxon>Saccharomycetaceae</taxon>
        <taxon>Eremothecium</taxon>
    </lineage>
</organism>
<dbReference type="AlphaFoldDB" id="Q75CL7"/>
<evidence type="ECO:0000256" key="2">
    <source>
        <dbReference type="ARBA" id="ARBA00004496"/>
    </source>
</evidence>
<dbReference type="InterPro" id="IPR014001">
    <property type="entry name" value="Helicase_ATP-bd"/>
</dbReference>
<sequence length="657" mass="73019">MSVELAEKLLACVAHEQQQDVEVTARQLRELPLAQLVAAGLAVSRLQLENVRTGYGGKVYAELGPARGLADELVLGSTGVGDIVRVFAPKSRDEALEGVVFRCSAQQVVVALDEGGEAAALQLQSASSVVMVKTVNTVTYKRMESTLRKLAEHGDEISNPIAQYLLCQRPFHAQPPEQGVEFHNPDLNASQRDAVAFALRNEISIIHGPPGTGKTHTLVELIRQLYDRGHRVLVCGPSNIAVDTVLERLSRPIPGAELLRVGHPARLLPGNLAHSLDILAKEGDGGSIVRDIGREINQRIADVRKIKSSRDRKKAWQEVRDLRKELKQRERNVVSELILAARVVVCTLHGSSAYSLCHMYDKCARLFDTVIIDEVSQSLEPQCWIPLISHYQSNISKLVIAGDNKQLPPTVKTEDDAHVRQVLSTTIFDKLERHYGDQFKKLLDVQYRMNERIMAFASESLYAGKLKAWQGVASQTLADLPGVDESDDTSAPLVWYDTQGDDFPEAEEAAGGPALMASKFNENEAYLVLHHISQLRACNVPQEAIGVISPYNAQVALLKKIIHGQHPLVEISSVDGFQGREKECIVLSLVRSNDSFDVGFLRDERRLNVAMTRARRQLCVIGNMETLERSQSQFLRSWVRWSEEHSEIRYPDLSEIL</sequence>
<dbReference type="InterPro" id="IPR004483">
    <property type="entry name" value="SMUBP-2/Hcs1-like"/>
</dbReference>
<keyword evidence="6" id="KW-0547">Nucleotide-binding</keyword>
<dbReference type="GO" id="GO:0043139">
    <property type="term" value="F:5'-3' DNA helicase activity"/>
    <property type="evidence" value="ECO:0000318"/>
    <property type="project" value="GO_Central"/>
</dbReference>
<dbReference type="Gene3D" id="3.40.50.300">
    <property type="entry name" value="P-loop containing nucleotide triphosphate hydrolases"/>
    <property type="match status" value="2"/>
</dbReference>
<dbReference type="GO" id="GO:0016787">
    <property type="term" value="F:hydrolase activity"/>
    <property type="evidence" value="ECO:0007669"/>
    <property type="project" value="UniProtKB-KW"/>
</dbReference>
<dbReference type="RefSeq" id="NP_983306.2">
    <property type="nucleotide sequence ID" value="NM_208659.2"/>
</dbReference>
<evidence type="ECO:0000256" key="7">
    <source>
        <dbReference type="ARBA" id="ARBA00022801"/>
    </source>
</evidence>
<keyword evidence="15" id="KW-1185">Reference proteome</keyword>
<dbReference type="InterPro" id="IPR027417">
    <property type="entry name" value="P-loop_NTPase"/>
</dbReference>
<evidence type="ECO:0000256" key="10">
    <source>
        <dbReference type="ARBA" id="ARBA00023242"/>
    </source>
</evidence>
<evidence type="ECO:0000259" key="13">
    <source>
        <dbReference type="SMART" id="SM00487"/>
    </source>
</evidence>
<evidence type="ECO:0000256" key="6">
    <source>
        <dbReference type="ARBA" id="ARBA00022741"/>
    </source>
</evidence>
<dbReference type="InterPro" id="IPR041677">
    <property type="entry name" value="DNA2/NAM7_AAA_11"/>
</dbReference>
<dbReference type="GO" id="GO:0043601">
    <property type="term" value="C:nuclear replisome"/>
    <property type="evidence" value="ECO:0007669"/>
    <property type="project" value="EnsemblFungi"/>
</dbReference>
<dbReference type="InParanoid" id="Q75CL7"/>
<evidence type="ECO:0000256" key="4">
    <source>
        <dbReference type="ARBA" id="ARBA00012551"/>
    </source>
</evidence>
<dbReference type="Pfam" id="PF13086">
    <property type="entry name" value="AAA_11"/>
    <property type="match status" value="1"/>
</dbReference>
<evidence type="ECO:0000256" key="11">
    <source>
        <dbReference type="ARBA" id="ARBA00048432"/>
    </source>
</evidence>
<dbReference type="Pfam" id="PF13087">
    <property type="entry name" value="AAA_12"/>
    <property type="match status" value="1"/>
</dbReference>
<gene>
    <name evidence="14" type="ORF">AGOS_ACL098C</name>
</gene>
<dbReference type="PANTHER" id="PTHR43788:SF8">
    <property type="entry name" value="DNA-BINDING PROTEIN SMUBP-2"/>
    <property type="match status" value="1"/>
</dbReference>
<feature type="domain" description="Helicase ATP-binding" evidence="13">
    <location>
        <begin position="183"/>
        <end position="456"/>
    </location>
</feature>
<dbReference type="GeneID" id="4619426"/>
<dbReference type="GO" id="GO:0005524">
    <property type="term" value="F:ATP binding"/>
    <property type="evidence" value="ECO:0007669"/>
    <property type="project" value="UniProtKB-KW"/>
</dbReference>
<reference evidence="15" key="2">
    <citation type="journal article" date="2013" name="G3 (Bethesda)">
        <title>Genomes of Ashbya fungi isolated from insects reveal four mating-type loci, numerous translocations, lack of transposons, and distinct gene duplications.</title>
        <authorList>
            <person name="Dietrich F.S."/>
            <person name="Voegeli S."/>
            <person name="Kuo S."/>
            <person name="Philippsen P."/>
        </authorList>
    </citation>
    <scope>GENOME REANNOTATION</scope>
    <source>
        <strain evidence="15">ATCC 10895 / CBS 109.51 / FGSC 9923 / NRRL Y-1056</strain>
    </source>
</reference>
<dbReference type="EC" id="3.6.4.12" evidence="4"/>
<keyword evidence="9" id="KW-0067">ATP-binding</keyword>
<evidence type="ECO:0000256" key="1">
    <source>
        <dbReference type="ARBA" id="ARBA00004123"/>
    </source>
</evidence>
<evidence type="ECO:0000256" key="8">
    <source>
        <dbReference type="ARBA" id="ARBA00022806"/>
    </source>
</evidence>
<dbReference type="KEGG" id="ago:AGOS_ACL098C"/>
<dbReference type="SUPFAM" id="SSF52540">
    <property type="entry name" value="P-loop containing nucleoside triphosphate hydrolases"/>
    <property type="match status" value="1"/>
</dbReference>
<evidence type="ECO:0000256" key="5">
    <source>
        <dbReference type="ARBA" id="ARBA00022490"/>
    </source>
</evidence>
<dbReference type="InterPro" id="IPR050534">
    <property type="entry name" value="Coronavir_polyprotein_1ab"/>
</dbReference>
<dbReference type="HOGENOM" id="CLU_001666_8_2_1"/>
<keyword evidence="5" id="KW-0963">Cytoplasm</keyword>
<dbReference type="OrthoDB" id="6513042at2759"/>
<keyword evidence="8" id="KW-0347">Helicase</keyword>
<name>Q75CL7_EREGS</name>
<dbReference type="InterPro" id="IPR041679">
    <property type="entry name" value="DNA2/NAM7-like_C"/>
</dbReference>
<dbReference type="GO" id="GO:0006301">
    <property type="term" value="P:DNA damage tolerance"/>
    <property type="evidence" value="ECO:0007669"/>
    <property type="project" value="EnsemblFungi"/>
</dbReference>
<dbReference type="Pfam" id="PF21138">
    <property type="entry name" value="SMUBP-2_HCS1_1B"/>
    <property type="match status" value="1"/>
</dbReference>
<accession>Q75CL7</accession>
<dbReference type="SMART" id="SM00382">
    <property type="entry name" value="AAA"/>
    <property type="match status" value="1"/>
</dbReference>
<dbReference type="CDD" id="cd18808">
    <property type="entry name" value="SF1_C_Upf1"/>
    <property type="match status" value="1"/>
</dbReference>
<evidence type="ECO:0000256" key="3">
    <source>
        <dbReference type="ARBA" id="ARBA00007913"/>
    </source>
</evidence>
<comment type="catalytic activity">
    <reaction evidence="11">
        <text>ATP + H2O = ADP + phosphate + H(+)</text>
        <dbReference type="Rhea" id="RHEA:13065"/>
        <dbReference type="ChEBI" id="CHEBI:15377"/>
        <dbReference type="ChEBI" id="CHEBI:15378"/>
        <dbReference type="ChEBI" id="CHEBI:30616"/>
        <dbReference type="ChEBI" id="CHEBI:43474"/>
        <dbReference type="ChEBI" id="CHEBI:456216"/>
        <dbReference type="EC" id="3.6.4.12"/>
    </reaction>
    <physiologicalReaction direction="left-to-right" evidence="11">
        <dbReference type="Rhea" id="RHEA:13066"/>
    </physiologicalReaction>
</comment>
<evidence type="ECO:0000256" key="9">
    <source>
        <dbReference type="ARBA" id="ARBA00022840"/>
    </source>
</evidence>
<proteinExistence type="inferred from homology"/>
<evidence type="ECO:0000313" key="15">
    <source>
        <dbReference type="Proteomes" id="UP000000591"/>
    </source>
</evidence>
<dbReference type="eggNOG" id="KOG1803">
    <property type="taxonomic scope" value="Eukaryota"/>
</dbReference>
<dbReference type="SMART" id="SM00487">
    <property type="entry name" value="DEXDc"/>
    <property type="match status" value="1"/>
</dbReference>
<feature type="domain" description="AAA+ ATPase" evidence="12">
    <location>
        <begin position="200"/>
        <end position="433"/>
    </location>
</feature>
<dbReference type="GO" id="GO:0005737">
    <property type="term" value="C:cytoplasm"/>
    <property type="evidence" value="ECO:0007669"/>
    <property type="project" value="UniProtKB-SubCell"/>
</dbReference>
<dbReference type="GO" id="GO:0003677">
    <property type="term" value="F:DNA binding"/>
    <property type="evidence" value="ECO:0007669"/>
    <property type="project" value="InterPro"/>
</dbReference>
<dbReference type="InterPro" id="IPR003593">
    <property type="entry name" value="AAA+_ATPase"/>
</dbReference>